<dbReference type="InterPro" id="IPR029044">
    <property type="entry name" value="Nucleotide-diphossugar_trans"/>
</dbReference>
<dbReference type="EMBL" id="CATOUU010000662">
    <property type="protein sequence ID" value="CAI9939223.1"/>
    <property type="molecule type" value="Genomic_DNA"/>
</dbReference>
<organism evidence="1">
    <name type="scientific">Hexamita inflata</name>
    <dbReference type="NCBI Taxonomy" id="28002"/>
    <lineage>
        <taxon>Eukaryota</taxon>
        <taxon>Metamonada</taxon>
        <taxon>Diplomonadida</taxon>
        <taxon>Hexamitidae</taxon>
        <taxon>Hexamitinae</taxon>
        <taxon>Hexamita</taxon>
    </lineage>
</organism>
<evidence type="ECO:0000313" key="3">
    <source>
        <dbReference type="Proteomes" id="UP001642409"/>
    </source>
</evidence>
<reference evidence="2 3" key="2">
    <citation type="submission" date="2024-07" db="EMBL/GenBank/DDBJ databases">
        <authorList>
            <person name="Akdeniz Z."/>
        </authorList>
    </citation>
    <scope>NUCLEOTIDE SEQUENCE [LARGE SCALE GENOMIC DNA]</scope>
</reference>
<dbReference type="SUPFAM" id="SSF53448">
    <property type="entry name" value="Nucleotide-diphospho-sugar transferases"/>
    <property type="match status" value="1"/>
</dbReference>
<name>A0AA86UG36_9EUKA</name>
<dbReference type="AlphaFoldDB" id="A0AA86UG36"/>
<keyword evidence="3" id="KW-1185">Reference proteome</keyword>
<accession>A0AA86UG36</accession>
<dbReference type="Proteomes" id="UP001642409">
    <property type="component" value="Unassembled WGS sequence"/>
</dbReference>
<sequence length="535" mass="64054">MNILVMYSLQIEENIEYKYTEQLACIMVLTEDFSYIQTAIDAFFNQTYQNIELWLVYDTSFKIMNEYLFHYYPNILSNSDYSQNLNRGKRIVTLDSLQLGEHNLTSIQKVILSYSKVNYFCNWNSFIFQASNRLETQLAFMQSNNVSKSILSSVNVYDHSTEIFYISSDQNDISETIMVHSSAIGQDNINISIVDQPIIYVSYNNKQQQNNSIYKDQQLKQIVKLNKEYDGIISLGSWCQVGGALTSRRLHYVQSPFSMFGFRTWQEVINVLQNDFSEYWEYKNMRIGKQTIAYSYQHMDTRLMQKIYDEKYNIYNSHHFEDLNEESYKPFHNRVLKITDIFKKQMEQYERVLFVVKLMSTPFYKTVVYRQDIIDLNNILLKIRGGKSFNVRITVQEYQLQDVEFWLQQMKYDHFEVGVWKHEWNTDVFDEEWEWMLDSVRLAPNHVNRLLQEIIKVDLDNEKDHVIEIIINLSTQLIFYRILTKTVVQLISFLYILRKLRLYWQPFFSDDHISSFLYIYLSSSYEYVSTQNQSL</sequence>
<dbReference type="Pfam" id="PF08795">
    <property type="entry name" value="DUF1796"/>
    <property type="match status" value="1"/>
</dbReference>
<reference evidence="1" key="1">
    <citation type="submission" date="2023-06" db="EMBL/GenBank/DDBJ databases">
        <authorList>
            <person name="Kurt Z."/>
        </authorList>
    </citation>
    <scope>NUCLEOTIDE SEQUENCE</scope>
</reference>
<gene>
    <name evidence="1" type="ORF">HINF_LOCUS26868</name>
    <name evidence="2" type="ORF">HINF_LOCUS64106</name>
</gene>
<dbReference type="InterPro" id="IPR014903">
    <property type="entry name" value="DUF1796"/>
</dbReference>
<evidence type="ECO:0000313" key="2">
    <source>
        <dbReference type="EMBL" id="CAL6088393.1"/>
    </source>
</evidence>
<comment type="caution">
    <text evidence="1">The sequence shown here is derived from an EMBL/GenBank/DDBJ whole genome shotgun (WGS) entry which is preliminary data.</text>
</comment>
<protein>
    <submittedName>
        <fullName evidence="1 2">Papain-like cysteine peptidase (DUF1796)</fullName>
    </submittedName>
</protein>
<dbReference type="EMBL" id="CAXDID020000407">
    <property type="protein sequence ID" value="CAL6088393.1"/>
    <property type="molecule type" value="Genomic_DNA"/>
</dbReference>
<evidence type="ECO:0000313" key="1">
    <source>
        <dbReference type="EMBL" id="CAI9939223.1"/>
    </source>
</evidence>
<proteinExistence type="predicted"/>